<evidence type="ECO:0000313" key="3">
    <source>
        <dbReference type="Proteomes" id="UP001174909"/>
    </source>
</evidence>
<accession>A0AA35W934</accession>
<dbReference type="AlphaFoldDB" id="A0AA35W934"/>
<dbReference type="InterPro" id="IPR011051">
    <property type="entry name" value="RmlC_Cupin_sf"/>
</dbReference>
<dbReference type="Proteomes" id="UP001174909">
    <property type="component" value="Unassembled WGS sequence"/>
</dbReference>
<dbReference type="Pfam" id="PF07883">
    <property type="entry name" value="Cupin_2"/>
    <property type="match status" value="1"/>
</dbReference>
<dbReference type="CDD" id="cd02238">
    <property type="entry name" value="cupin_KdgF"/>
    <property type="match status" value="1"/>
</dbReference>
<dbReference type="PANTHER" id="PTHR40112:SF1">
    <property type="entry name" value="H2HPP ISOMERASE"/>
    <property type="match status" value="1"/>
</dbReference>
<dbReference type="InterPro" id="IPR014710">
    <property type="entry name" value="RmlC-like_jellyroll"/>
</dbReference>
<gene>
    <name evidence="2" type="ORF">GBAR_LOCUS3732</name>
</gene>
<evidence type="ECO:0000259" key="1">
    <source>
        <dbReference type="Pfam" id="PF07883"/>
    </source>
</evidence>
<name>A0AA35W934_GEOBA</name>
<organism evidence="2 3">
    <name type="scientific">Geodia barretti</name>
    <name type="common">Barrett's horny sponge</name>
    <dbReference type="NCBI Taxonomy" id="519541"/>
    <lineage>
        <taxon>Eukaryota</taxon>
        <taxon>Metazoa</taxon>
        <taxon>Porifera</taxon>
        <taxon>Demospongiae</taxon>
        <taxon>Heteroscleromorpha</taxon>
        <taxon>Tetractinellida</taxon>
        <taxon>Astrophorina</taxon>
        <taxon>Geodiidae</taxon>
        <taxon>Geodia</taxon>
    </lineage>
</organism>
<dbReference type="EMBL" id="CASHTH010000534">
    <property type="protein sequence ID" value="CAI8003670.1"/>
    <property type="molecule type" value="Genomic_DNA"/>
</dbReference>
<dbReference type="InterPro" id="IPR013096">
    <property type="entry name" value="Cupin_2"/>
</dbReference>
<keyword evidence="3" id="KW-1185">Reference proteome</keyword>
<feature type="domain" description="Cupin type-2" evidence="1">
    <location>
        <begin position="33"/>
        <end position="100"/>
    </location>
</feature>
<dbReference type="Gene3D" id="2.60.120.10">
    <property type="entry name" value="Jelly Rolls"/>
    <property type="match status" value="1"/>
</dbReference>
<protein>
    <recommendedName>
        <fullName evidence="1">Cupin type-2 domain-containing protein</fullName>
    </recommendedName>
</protein>
<dbReference type="SUPFAM" id="SSF51182">
    <property type="entry name" value="RmlC-like cupins"/>
    <property type="match status" value="1"/>
</dbReference>
<sequence>MSHFYDLERIDSKELVRGVMLQAVWGEKVMLSRVDISPGAEVPLHDHPHEQAGTLLEGVMEMTIGDETRELGPGDSYVIPGGVQHSARAIGGRVIVLDIFSPPREEYK</sequence>
<dbReference type="PANTHER" id="PTHR40112">
    <property type="entry name" value="H2HPP ISOMERASE"/>
    <property type="match status" value="1"/>
</dbReference>
<proteinExistence type="predicted"/>
<evidence type="ECO:0000313" key="2">
    <source>
        <dbReference type="EMBL" id="CAI8003670.1"/>
    </source>
</evidence>
<reference evidence="2" key="1">
    <citation type="submission" date="2023-03" db="EMBL/GenBank/DDBJ databases">
        <authorList>
            <person name="Steffen K."/>
            <person name="Cardenas P."/>
        </authorList>
    </citation>
    <scope>NUCLEOTIDE SEQUENCE</scope>
</reference>
<dbReference type="InterPro" id="IPR052535">
    <property type="entry name" value="Bacilysin_H2HPP_isomerase"/>
</dbReference>
<comment type="caution">
    <text evidence="2">The sequence shown here is derived from an EMBL/GenBank/DDBJ whole genome shotgun (WGS) entry which is preliminary data.</text>
</comment>